<dbReference type="Proteomes" id="UP001303946">
    <property type="component" value="Chromosome"/>
</dbReference>
<evidence type="ECO:0000313" key="1">
    <source>
        <dbReference type="EMBL" id="WOB09883.1"/>
    </source>
</evidence>
<keyword evidence="2" id="KW-1185">Reference proteome</keyword>
<gene>
    <name evidence="1" type="ORF">RXV79_07390</name>
</gene>
<name>A0ABZ0D487_9BURK</name>
<sequence length="62" mass="7116">MTTAARKVFSFATMMVLAQRRHEARMAGEAPPTDPAQRERAMRHTLQKMNGTKRLLVRMYPA</sequence>
<dbReference type="EMBL" id="CP136336">
    <property type="protein sequence ID" value="WOB09883.1"/>
    <property type="molecule type" value="Genomic_DNA"/>
</dbReference>
<proteinExistence type="predicted"/>
<protein>
    <submittedName>
        <fullName evidence="1">Uncharacterized protein</fullName>
    </submittedName>
</protein>
<evidence type="ECO:0000313" key="2">
    <source>
        <dbReference type="Proteomes" id="UP001303946"/>
    </source>
</evidence>
<organism evidence="1 2">
    <name type="scientific">Piscinibacter gummiphilus</name>
    <dbReference type="NCBI Taxonomy" id="946333"/>
    <lineage>
        <taxon>Bacteria</taxon>
        <taxon>Pseudomonadati</taxon>
        <taxon>Pseudomonadota</taxon>
        <taxon>Betaproteobacteria</taxon>
        <taxon>Burkholderiales</taxon>
        <taxon>Sphaerotilaceae</taxon>
        <taxon>Piscinibacter</taxon>
    </lineage>
</organism>
<reference evidence="1 2" key="1">
    <citation type="submission" date="2023-10" db="EMBL/GenBank/DDBJ databases">
        <title>Bacteria for the degradation of biodegradable plastic PBAT(Polybutylene adipate terephthalate).</title>
        <authorList>
            <person name="Weon H.-Y."/>
            <person name="Yeon J."/>
        </authorList>
    </citation>
    <scope>NUCLEOTIDE SEQUENCE [LARGE SCALE GENOMIC DNA]</scope>
    <source>
        <strain evidence="1 2">SBD 7-3</strain>
    </source>
</reference>
<accession>A0ABZ0D487</accession>
<dbReference type="RefSeq" id="WP_316702756.1">
    <property type="nucleotide sequence ID" value="NZ_CP136336.1"/>
</dbReference>